<dbReference type="InterPro" id="IPR050224">
    <property type="entry name" value="TALE_homeobox"/>
</dbReference>
<proteinExistence type="inferred from homology"/>
<evidence type="ECO:0000256" key="6">
    <source>
        <dbReference type="ARBA" id="ARBA00023242"/>
    </source>
</evidence>
<dbReference type="Pfam" id="PF05920">
    <property type="entry name" value="Homeobox_KN"/>
    <property type="match status" value="1"/>
</dbReference>
<evidence type="ECO:0000256" key="3">
    <source>
        <dbReference type="ARBA" id="ARBA00023125"/>
    </source>
</evidence>
<reference evidence="11" key="2">
    <citation type="submission" date="2023-02" db="EMBL/GenBank/DDBJ databases">
        <authorList>
            <consortium name="DOE Joint Genome Institute"/>
            <person name="Mondo S.J."/>
            <person name="Chang Y."/>
            <person name="Wang Y."/>
            <person name="Ahrendt S."/>
            <person name="Andreopoulos W."/>
            <person name="Barry K."/>
            <person name="Beard J."/>
            <person name="Benny G.L."/>
            <person name="Blankenship S."/>
            <person name="Bonito G."/>
            <person name="Cuomo C."/>
            <person name="Desiro A."/>
            <person name="Gervers K.A."/>
            <person name="Hundley H."/>
            <person name="Kuo A."/>
            <person name="LaButti K."/>
            <person name="Lang B.F."/>
            <person name="Lipzen A."/>
            <person name="O'Donnell K."/>
            <person name="Pangilinan J."/>
            <person name="Reynolds N."/>
            <person name="Sandor L."/>
            <person name="Smith M.W."/>
            <person name="Tsang A."/>
            <person name="Grigoriev I.V."/>
            <person name="Stajich J.E."/>
            <person name="Spatafora J.W."/>
        </authorList>
    </citation>
    <scope>NUCLEOTIDE SEQUENCE</scope>
    <source>
        <strain evidence="11">RSA 2281</strain>
    </source>
</reference>
<reference evidence="11" key="1">
    <citation type="journal article" date="2022" name="IScience">
        <title>Evolution of zygomycete secretomes and the origins of terrestrial fungal ecologies.</title>
        <authorList>
            <person name="Chang Y."/>
            <person name="Wang Y."/>
            <person name="Mondo S."/>
            <person name="Ahrendt S."/>
            <person name="Andreopoulos W."/>
            <person name="Barry K."/>
            <person name="Beard J."/>
            <person name="Benny G.L."/>
            <person name="Blankenship S."/>
            <person name="Bonito G."/>
            <person name="Cuomo C."/>
            <person name="Desiro A."/>
            <person name="Gervers K.A."/>
            <person name="Hundley H."/>
            <person name="Kuo A."/>
            <person name="LaButti K."/>
            <person name="Lang B.F."/>
            <person name="Lipzen A."/>
            <person name="O'Donnell K."/>
            <person name="Pangilinan J."/>
            <person name="Reynolds N."/>
            <person name="Sandor L."/>
            <person name="Smith M.E."/>
            <person name="Tsang A."/>
            <person name="Grigoriev I.V."/>
            <person name="Stajich J.E."/>
            <person name="Spatafora J.W."/>
        </authorList>
    </citation>
    <scope>NUCLEOTIDE SEQUENCE</scope>
    <source>
        <strain evidence="11">RSA 2281</strain>
    </source>
</reference>
<feature type="compositionally biased region" description="Pro residues" evidence="9">
    <location>
        <begin position="364"/>
        <end position="374"/>
    </location>
</feature>
<evidence type="ECO:0000256" key="4">
    <source>
        <dbReference type="ARBA" id="ARBA00023155"/>
    </source>
</evidence>
<gene>
    <name evidence="11" type="ORF">BDA99DRAFT_492137</name>
</gene>
<comment type="subcellular location">
    <subcellularLocation>
        <location evidence="1 8">Nucleus</location>
    </subcellularLocation>
</comment>
<evidence type="ECO:0000256" key="2">
    <source>
        <dbReference type="ARBA" id="ARBA00023015"/>
    </source>
</evidence>
<comment type="caution">
    <text evidence="11">The sequence shown here is derived from an EMBL/GenBank/DDBJ whole genome shotgun (WGS) entry which is preliminary data.</text>
</comment>
<keyword evidence="2" id="KW-0805">Transcription regulation</keyword>
<dbReference type="InterPro" id="IPR009057">
    <property type="entry name" value="Homeodomain-like_sf"/>
</dbReference>
<dbReference type="SMART" id="SM00389">
    <property type="entry name" value="HOX"/>
    <property type="match status" value="1"/>
</dbReference>
<dbReference type="CDD" id="cd00086">
    <property type="entry name" value="homeodomain"/>
    <property type="match status" value="1"/>
</dbReference>
<name>A0AAD5KBV0_9FUNG</name>
<dbReference type="SUPFAM" id="SSF46689">
    <property type="entry name" value="Homeodomain-like"/>
    <property type="match status" value="1"/>
</dbReference>
<sequence length="374" mass="42876">MSSYFPTSPMTRSRTFSPVILFHDHQYVKDGNGGLEHIHIPYGDPHYGRYIETHKKRIHRMLEHNEKFWTDVREYTEPLQTTTSPIASVTSSPTPPLYSAHDELASLSPRKRYRPYYIPRHHHHQQQQRRTSIATQYTNTAGSVLGDDTISVSSSSSSSPASPHSSSMPMAMMDSLSHPSTPTTPGHPPMTPTSSHHHHHHHPLAPPPSQRKQQQQQPTSNNNNNNSNLVKRRRGNLPKAVTAILREWLSRHKKHPYPTEDEKAALARQTNLTLNQISNWFINARRRILQPMLQKERQARMLGEEEDHTSTLDIFPYTEPTSRRGRKRSNASSTMDVDITKHGPKYGPTSYETNLKRRTSHQHPPAPPPPLRRR</sequence>
<dbReference type="AlphaFoldDB" id="A0AAD5KBV0"/>
<feature type="DNA-binding region" description="Homeobox" evidence="8">
    <location>
        <begin position="230"/>
        <end position="292"/>
    </location>
</feature>
<feature type="region of interest" description="Disordered" evidence="9">
    <location>
        <begin position="144"/>
        <end position="237"/>
    </location>
</feature>
<dbReference type="PANTHER" id="PTHR11850">
    <property type="entry name" value="HOMEOBOX PROTEIN TRANSCRIPTION FACTORS"/>
    <property type="match status" value="1"/>
</dbReference>
<organism evidence="11 12">
    <name type="scientific">Phascolomyces articulosus</name>
    <dbReference type="NCBI Taxonomy" id="60185"/>
    <lineage>
        <taxon>Eukaryota</taxon>
        <taxon>Fungi</taxon>
        <taxon>Fungi incertae sedis</taxon>
        <taxon>Mucoromycota</taxon>
        <taxon>Mucoromycotina</taxon>
        <taxon>Mucoromycetes</taxon>
        <taxon>Mucorales</taxon>
        <taxon>Lichtheimiaceae</taxon>
        <taxon>Phascolomyces</taxon>
    </lineage>
</organism>
<evidence type="ECO:0000313" key="11">
    <source>
        <dbReference type="EMBL" id="KAI9278435.1"/>
    </source>
</evidence>
<dbReference type="Gene3D" id="1.10.10.60">
    <property type="entry name" value="Homeodomain-like"/>
    <property type="match status" value="1"/>
</dbReference>
<evidence type="ECO:0000256" key="8">
    <source>
        <dbReference type="PROSITE-ProRule" id="PRU00108"/>
    </source>
</evidence>
<accession>A0AAD5KBV0</accession>
<evidence type="ECO:0000259" key="10">
    <source>
        <dbReference type="PROSITE" id="PS50071"/>
    </source>
</evidence>
<keyword evidence="4 8" id="KW-0371">Homeobox</keyword>
<protein>
    <recommendedName>
        <fullName evidence="10">Homeobox domain-containing protein</fullName>
    </recommendedName>
</protein>
<dbReference type="GO" id="GO:0003677">
    <property type="term" value="F:DNA binding"/>
    <property type="evidence" value="ECO:0007669"/>
    <property type="project" value="UniProtKB-UniRule"/>
</dbReference>
<dbReference type="InterPro" id="IPR008422">
    <property type="entry name" value="KN_HD"/>
</dbReference>
<dbReference type="EMBL" id="JAIXMP010000001">
    <property type="protein sequence ID" value="KAI9278435.1"/>
    <property type="molecule type" value="Genomic_DNA"/>
</dbReference>
<keyword evidence="3 8" id="KW-0238">DNA-binding</keyword>
<feature type="domain" description="Homeobox" evidence="10">
    <location>
        <begin position="228"/>
        <end position="291"/>
    </location>
</feature>
<evidence type="ECO:0000313" key="12">
    <source>
        <dbReference type="Proteomes" id="UP001209540"/>
    </source>
</evidence>
<feature type="compositionally biased region" description="Low complexity" evidence="9">
    <location>
        <begin position="151"/>
        <end position="184"/>
    </location>
</feature>
<evidence type="ECO:0000256" key="5">
    <source>
        <dbReference type="ARBA" id="ARBA00023163"/>
    </source>
</evidence>
<feature type="compositionally biased region" description="Low complexity" evidence="9">
    <location>
        <begin position="210"/>
        <end position="228"/>
    </location>
</feature>
<keyword evidence="6 8" id="KW-0539">Nucleus</keyword>
<evidence type="ECO:0000256" key="9">
    <source>
        <dbReference type="SAM" id="MobiDB-lite"/>
    </source>
</evidence>
<keyword evidence="12" id="KW-1185">Reference proteome</keyword>
<dbReference type="FunFam" id="1.10.10.60:FF:000059">
    <property type="entry name" value="TGFB-induced factor homeobox 1"/>
    <property type="match status" value="1"/>
</dbReference>
<evidence type="ECO:0000256" key="1">
    <source>
        <dbReference type="ARBA" id="ARBA00004123"/>
    </source>
</evidence>
<evidence type="ECO:0000256" key="7">
    <source>
        <dbReference type="ARBA" id="ARBA00038021"/>
    </source>
</evidence>
<comment type="similarity">
    <text evidence="7">Belongs to the TALE/TGIF homeobox family.</text>
</comment>
<dbReference type="GO" id="GO:0005634">
    <property type="term" value="C:nucleus"/>
    <property type="evidence" value="ECO:0007669"/>
    <property type="project" value="UniProtKB-SubCell"/>
</dbReference>
<dbReference type="PROSITE" id="PS50071">
    <property type="entry name" value="HOMEOBOX_2"/>
    <property type="match status" value="1"/>
</dbReference>
<keyword evidence="5" id="KW-0804">Transcription</keyword>
<dbReference type="Proteomes" id="UP001209540">
    <property type="component" value="Unassembled WGS sequence"/>
</dbReference>
<dbReference type="InterPro" id="IPR001356">
    <property type="entry name" value="HD"/>
</dbReference>
<dbReference type="GO" id="GO:0006355">
    <property type="term" value="P:regulation of DNA-templated transcription"/>
    <property type="evidence" value="ECO:0007669"/>
    <property type="project" value="InterPro"/>
</dbReference>
<feature type="region of interest" description="Disordered" evidence="9">
    <location>
        <begin position="302"/>
        <end position="374"/>
    </location>
</feature>